<dbReference type="AlphaFoldDB" id="A0A7U8C3H3"/>
<feature type="domain" description="Transglycosylase SLT" evidence="1">
    <location>
        <begin position="80"/>
        <end position="172"/>
    </location>
</feature>
<evidence type="ECO:0000259" key="1">
    <source>
        <dbReference type="Pfam" id="PF19489"/>
    </source>
</evidence>
<keyword evidence="3" id="KW-1185">Reference proteome</keyword>
<dbReference type="RefSeq" id="WP_007021022.1">
    <property type="nucleotide sequence ID" value="NZ_CH724125.1"/>
</dbReference>
<sequence>MQFLAKGIVWGVLSIVLTGCFGAGSQKPLHPSICEILDDNDEWIEPSLRAKENYGTPVFLSLALLELPLSDLDKKHVRPRTADWDEYRIRSERWDASPYEPADAVDFAAWFASETSKRNKISWGNVSGHYLSLRLGHGSFARFEKGQFPQLEQQAQQVSIRAQRWERELAGCKDVWLSEGWLNKLKLW</sequence>
<gene>
    <name evidence="2" type="ORF">MED92_16785</name>
</gene>
<accession>A0A7U8C3H3</accession>
<dbReference type="InterPro" id="IPR045795">
    <property type="entry name" value="SLT_4"/>
</dbReference>
<organism evidence="2 3">
    <name type="scientific">Neptuniibacter caesariensis</name>
    <dbReference type="NCBI Taxonomy" id="207954"/>
    <lineage>
        <taxon>Bacteria</taxon>
        <taxon>Pseudomonadati</taxon>
        <taxon>Pseudomonadota</taxon>
        <taxon>Gammaproteobacteria</taxon>
        <taxon>Oceanospirillales</taxon>
        <taxon>Oceanospirillaceae</taxon>
        <taxon>Neptuniibacter</taxon>
    </lineage>
</organism>
<dbReference type="Pfam" id="PF19489">
    <property type="entry name" value="SLT_4"/>
    <property type="match status" value="1"/>
</dbReference>
<dbReference type="OrthoDB" id="9789144at2"/>
<protein>
    <recommendedName>
        <fullName evidence="1">Transglycosylase SLT domain-containing protein</fullName>
    </recommendedName>
</protein>
<reference evidence="2 3" key="1">
    <citation type="submission" date="2006-02" db="EMBL/GenBank/DDBJ databases">
        <authorList>
            <person name="Pinhassi J."/>
            <person name="Pedros-Alio C."/>
            <person name="Ferriera S."/>
            <person name="Johnson J."/>
            <person name="Kravitz S."/>
            <person name="Halpern A."/>
            <person name="Remington K."/>
            <person name="Beeson K."/>
            <person name="Tran B."/>
            <person name="Rogers Y.-H."/>
            <person name="Friedman R."/>
            <person name="Venter J.C."/>
        </authorList>
    </citation>
    <scope>NUCLEOTIDE SEQUENCE [LARGE SCALE GENOMIC DNA]</scope>
    <source>
        <strain evidence="2 3">MED92</strain>
    </source>
</reference>
<evidence type="ECO:0000313" key="3">
    <source>
        <dbReference type="Proteomes" id="UP000002171"/>
    </source>
</evidence>
<evidence type="ECO:0000313" key="2">
    <source>
        <dbReference type="EMBL" id="EAR60539.1"/>
    </source>
</evidence>
<name>A0A7U8C3H3_NEPCE</name>
<proteinExistence type="predicted"/>
<comment type="caution">
    <text evidence="2">The sequence shown here is derived from an EMBL/GenBank/DDBJ whole genome shotgun (WGS) entry which is preliminary data.</text>
</comment>
<dbReference type="PROSITE" id="PS51257">
    <property type="entry name" value="PROKAR_LIPOPROTEIN"/>
    <property type="match status" value="1"/>
</dbReference>
<dbReference type="Proteomes" id="UP000002171">
    <property type="component" value="Unassembled WGS sequence"/>
</dbReference>
<dbReference type="EMBL" id="AAOW01000016">
    <property type="protein sequence ID" value="EAR60539.1"/>
    <property type="molecule type" value="Genomic_DNA"/>
</dbReference>